<sequence>MESDSESECFESAEESPDEREQNIEVVKSKAPICLPNDEKPTVKEEMLVPRDDSPMEQLPPSRDAVAYRKRPEKPKQPSKKTSAGSLNTIKKGLRTDSIFKTDAITPDHLFQDITTSLSKNINKSLSTIQQTSSNVKDLIMGSLPLSEVNQKEVFTYDDVTITSPPSEGDSICKALSQSSLSEVNHTLPSTEYIKNCDENSERSYKSVNLFDSSILADQTCSIPLKSKLQAEPAKTKLFSSSLPKTFNVPEISDFLKLTDNTNVLDKYSVDYNKRKHHSSKPFEQCLNEMSSNVKVASNVLKNEKKSVSPELKKSIQEFSSQNTSPSPLMTEAKYRSPGTKDVNEDSDLIEEASKICAEYEVQQEQLLKKPSKSKTNEPNNTKTKSQCAKKKFNSLQTCSKMAKIEKKDTKYKFENNPKVLTKENINWEDPIRSWTGTNSSDERDKQDEFTAEKKELQERPSLKHGSSTPHVSDKIIQKVKMNRNVKCESNTKVDGWDDFDFSDSEIVTTRSFEGSTLTFNADEEKMCIDHTKDQNHRPTEQKPCLHKEESKNVAHKIKPTTMKIEGKSKSQNTKEVDSSNESDCWNWDSWGDNENINPETDVRPTGEGKEMEDIWSGWNSFGQKQSEDQSSNWGSWSVNMLLDKATAVTQGISNVLEAGLGAPDPQTLAMMDQKKCYPTSEKAEKNTKTEVSSASDSSLFSFGLDLVTGVKNKIVEHSAINPAKFQKLGTKVITGGLDTLESFGKKTMEVLQEGDPGLKSTRAMFLPPQQPLLSDVLKEIKEKTEKSMKEEAERQLKRKCHFEDLFDDYQGLIHLEALEMLSEQCKLKLEQIRSSMSASEQEDLDGVLEEVQQLCTLDDYDLHLGEESSDFKKSLTKAVEPLKEEISIQRIIEIQEDIDHWLQSISEPSSPIVLQKLVSTFAHITSAIIHQFHKGGELLSVKVCRKTVEEIDALSDRLDTAYRRLVLSKFFKKGWGNPENLKKLFEFRKIVSKRETCFPLVDANYPVTITKEVNYSECTLFEGNFHSPFEQYLPGLLPEVSETAYFQILLPKQWESSEYKPVCLHLAGTGDHFFFRRRNLLAKPLLREAGIGALLLENPFYGLRKPKDQRWSALHNVSDIFVMGGCLILESLVLFNWCKRNGFGPFGLTGISMGGHMASLAATNIPEPIVLVPCLSWTTASGVFTRGVMSSAIHWEMLEQQYFNDEIYSKEIAHMVKIIDNHEWFAAGQHFAKNYPESLNEVQKLESNESSIDENGNQIVYNDEETVSGKQKADKEKTQIANKDLTNKLLKEEGSKKATKEKVPGNGFEKAKSKVSSYLLGRHRVSDDSSKIAHGKNGRTEREKQEALQFMCGIMDECTHLKNFSLPVDTELIISVTAKDDAYVPRDGLTDLQDLWKGSEVRYLNSGHIGAFLLHQKVFRSAIIDAFDKLKAKYYKNAVKTISGR</sequence>
<feature type="region of interest" description="Disordered" evidence="3">
    <location>
        <begin position="316"/>
        <end position="345"/>
    </location>
</feature>
<name>A0ABR1BAB5_POLSC</name>
<evidence type="ECO:0000256" key="2">
    <source>
        <dbReference type="ARBA" id="ARBA00022553"/>
    </source>
</evidence>
<reference evidence="4 5" key="1">
    <citation type="submission" date="2023-09" db="EMBL/GenBank/DDBJ databases">
        <title>Genomes of two closely related lineages of the louse Polyplax serrata with different host specificities.</title>
        <authorList>
            <person name="Martinu J."/>
            <person name="Tarabai H."/>
            <person name="Stefka J."/>
            <person name="Hypsa V."/>
        </authorList>
    </citation>
    <scope>NUCLEOTIDE SEQUENCE [LARGE SCALE GENOMIC DNA]</scope>
    <source>
        <strain evidence="4">98ZLc_SE</strain>
    </source>
</reference>
<evidence type="ECO:0000256" key="3">
    <source>
        <dbReference type="SAM" id="MobiDB-lite"/>
    </source>
</evidence>
<proteinExistence type="inferred from homology"/>
<feature type="compositionally biased region" description="Basic and acidic residues" evidence="3">
    <location>
        <begin position="601"/>
        <end position="613"/>
    </location>
</feature>
<dbReference type="Pfam" id="PF09752">
    <property type="entry name" value="ABHD18"/>
    <property type="match status" value="1"/>
</dbReference>
<evidence type="ECO:0000256" key="1">
    <source>
        <dbReference type="ARBA" id="ARBA00006903"/>
    </source>
</evidence>
<feature type="region of interest" description="Disordered" evidence="3">
    <location>
        <begin position="532"/>
        <end position="552"/>
    </location>
</feature>
<accession>A0ABR1BAB5</accession>
<comment type="caution">
    <text evidence="4">The sequence shown here is derived from an EMBL/GenBank/DDBJ whole genome shotgun (WGS) entry which is preliminary data.</text>
</comment>
<dbReference type="InterPro" id="IPR019149">
    <property type="entry name" value="ABHD18"/>
</dbReference>
<feature type="compositionally biased region" description="Basic and acidic residues" evidence="3">
    <location>
        <begin position="441"/>
        <end position="462"/>
    </location>
</feature>
<feature type="compositionally biased region" description="Basic and acidic residues" evidence="3">
    <location>
        <begin position="565"/>
        <end position="578"/>
    </location>
</feature>
<dbReference type="Proteomes" id="UP001359485">
    <property type="component" value="Unassembled WGS sequence"/>
</dbReference>
<gene>
    <name evidence="4" type="ORF">RUM44_007691</name>
</gene>
<feature type="compositionally biased region" description="Acidic residues" evidence="3">
    <location>
        <begin position="1"/>
        <end position="18"/>
    </location>
</feature>
<feature type="compositionally biased region" description="Basic residues" evidence="3">
    <location>
        <begin position="68"/>
        <end position="79"/>
    </location>
</feature>
<dbReference type="Pfam" id="PF05334">
    <property type="entry name" value="DUF719"/>
    <property type="match status" value="1"/>
</dbReference>
<organism evidence="4 5">
    <name type="scientific">Polyplax serrata</name>
    <name type="common">Common mouse louse</name>
    <dbReference type="NCBI Taxonomy" id="468196"/>
    <lineage>
        <taxon>Eukaryota</taxon>
        <taxon>Metazoa</taxon>
        <taxon>Ecdysozoa</taxon>
        <taxon>Arthropoda</taxon>
        <taxon>Hexapoda</taxon>
        <taxon>Insecta</taxon>
        <taxon>Pterygota</taxon>
        <taxon>Neoptera</taxon>
        <taxon>Paraneoptera</taxon>
        <taxon>Psocodea</taxon>
        <taxon>Troctomorpha</taxon>
        <taxon>Phthiraptera</taxon>
        <taxon>Anoplura</taxon>
        <taxon>Polyplacidae</taxon>
        <taxon>Polyplax</taxon>
    </lineage>
</organism>
<feature type="region of interest" description="Disordered" evidence="3">
    <location>
        <begin position="431"/>
        <end position="472"/>
    </location>
</feature>
<keyword evidence="5" id="KW-1185">Reference proteome</keyword>
<feature type="compositionally biased region" description="Polar residues" evidence="3">
    <location>
        <begin position="377"/>
        <end position="387"/>
    </location>
</feature>
<dbReference type="SUPFAM" id="SSF53474">
    <property type="entry name" value="alpha/beta-Hydrolases"/>
    <property type="match status" value="1"/>
</dbReference>
<dbReference type="InterPro" id="IPR007998">
    <property type="entry name" value="DUF719"/>
</dbReference>
<evidence type="ECO:0008006" key="6">
    <source>
        <dbReference type="Google" id="ProtNLM"/>
    </source>
</evidence>
<feature type="region of interest" description="Disordered" evidence="3">
    <location>
        <begin position="565"/>
        <end position="613"/>
    </location>
</feature>
<dbReference type="PANTHER" id="PTHR13617">
    <property type="entry name" value="PROTEIN ABHD18"/>
    <property type="match status" value="1"/>
</dbReference>
<feature type="compositionally biased region" description="Basic and acidic residues" evidence="3">
    <location>
        <begin position="37"/>
        <end position="54"/>
    </location>
</feature>
<dbReference type="Gene3D" id="3.40.50.1820">
    <property type="entry name" value="alpha/beta hydrolase"/>
    <property type="match status" value="1"/>
</dbReference>
<dbReference type="InterPro" id="IPR029058">
    <property type="entry name" value="AB_hydrolase_fold"/>
</dbReference>
<feature type="region of interest" description="Disordered" evidence="3">
    <location>
        <begin position="1"/>
        <end position="88"/>
    </location>
</feature>
<dbReference type="PANTHER" id="PTHR13617:SF14">
    <property type="entry name" value="PROTEIN ABHD18"/>
    <property type="match status" value="1"/>
</dbReference>
<keyword evidence="2" id="KW-0597">Phosphoprotein</keyword>
<protein>
    <recommendedName>
        <fullName evidence="6">Protein ABHD18</fullName>
    </recommendedName>
</protein>
<comment type="similarity">
    <text evidence="1">Belongs to the FAM114 family.</text>
</comment>
<feature type="region of interest" description="Disordered" evidence="3">
    <location>
        <begin position="367"/>
        <end position="390"/>
    </location>
</feature>
<evidence type="ECO:0000313" key="5">
    <source>
        <dbReference type="Proteomes" id="UP001359485"/>
    </source>
</evidence>
<evidence type="ECO:0000313" key="4">
    <source>
        <dbReference type="EMBL" id="KAK6637277.1"/>
    </source>
</evidence>
<feature type="compositionally biased region" description="Polar residues" evidence="3">
    <location>
        <begin position="317"/>
        <end position="328"/>
    </location>
</feature>
<dbReference type="EMBL" id="JAWJWF010000002">
    <property type="protein sequence ID" value="KAK6637277.1"/>
    <property type="molecule type" value="Genomic_DNA"/>
</dbReference>